<evidence type="ECO:0000313" key="2">
    <source>
        <dbReference type="Proteomes" id="UP000070284"/>
    </source>
</evidence>
<dbReference type="Proteomes" id="UP000070284">
    <property type="component" value="Unassembled WGS sequence"/>
</dbReference>
<evidence type="ECO:0000313" key="1">
    <source>
        <dbReference type="EMBL" id="KXA95562.1"/>
    </source>
</evidence>
<accession>A0A133UMU8</accession>
<comment type="caution">
    <text evidence="1">The sequence shown here is derived from an EMBL/GenBank/DDBJ whole genome shotgun (WGS) entry which is preliminary data.</text>
</comment>
<gene>
    <name evidence="1" type="ORF">AKJ65_01580</name>
</gene>
<organism evidence="1 2">
    <name type="scientific">candidate division MSBL1 archaeon SCGC-AAA259E19</name>
    <dbReference type="NCBI Taxonomy" id="1698264"/>
    <lineage>
        <taxon>Archaea</taxon>
        <taxon>Methanobacteriati</taxon>
        <taxon>Methanobacteriota</taxon>
        <taxon>candidate division MSBL1</taxon>
    </lineage>
</organism>
<dbReference type="AlphaFoldDB" id="A0A133UMU8"/>
<reference evidence="1 2" key="1">
    <citation type="journal article" date="2016" name="Sci. Rep.">
        <title>Metabolic traits of an uncultured archaeal lineage -MSBL1- from brine pools of the Red Sea.</title>
        <authorList>
            <person name="Mwirichia R."/>
            <person name="Alam I."/>
            <person name="Rashid M."/>
            <person name="Vinu M."/>
            <person name="Ba-Alawi W."/>
            <person name="Anthony Kamau A."/>
            <person name="Kamanda Ngugi D."/>
            <person name="Goker M."/>
            <person name="Klenk H.P."/>
            <person name="Bajic V."/>
            <person name="Stingl U."/>
        </authorList>
    </citation>
    <scope>NUCLEOTIDE SEQUENCE [LARGE SCALE GENOMIC DNA]</scope>
    <source>
        <strain evidence="1">SCGC-AAA259E19</strain>
    </source>
</reference>
<dbReference type="EMBL" id="LHXO01000012">
    <property type="protein sequence ID" value="KXA95562.1"/>
    <property type="molecule type" value="Genomic_DNA"/>
</dbReference>
<protein>
    <submittedName>
        <fullName evidence="1">Uncharacterized protein</fullName>
    </submittedName>
</protein>
<sequence length="213" mass="22813">MAVRIRVKIRNSSTGTTISTSAIANSGYEAGSPEISVPSGLAERLGLSMDDASVETYGTVAGTVSTPFIQKGVEVSLDVKGVEEKKSIITDVAVSQFDDEVLLSDALISAMKVELLDPEGRLRITDVAVSQFDDEVLLSDALISAMKVQLLDSSNSSSSSSSSSRVYLSVKSVRPFGNFTNRIKSVKIITGLSPQQISQIFRKNRCKTLPFIT</sequence>
<name>A0A133UMU8_9EURY</name>
<proteinExistence type="predicted"/>
<keyword evidence="2" id="KW-1185">Reference proteome</keyword>